<evidence type="ECO:0000313" key="3">
    <source>
        <dbReference type="EMBL" id="MFC3550894.1"/>
    </source>
</evidence>
<dbReference type="SUPFAM" id="SSF56529">
    <property type="entry name" value="FAH"/>
    <property type="match status" value="1"/>
</dbReference>
<gene>
    <name evidence="3" type="ORF">ACFOLC_07660</name>
</gene>
<evidence type="ECO:0000259" key="2">
    <source>
        <dbReference type="Pfam" id="PF01557"/>
    </source>
</evidence>
<reference evidence="4" key="1">
    <citation type="journal article" date="2019" name="Int. J. Syst. Evol. Microbiol.">
        <title>The Global Catalogue of Microorganisms (GCM) 10K type strain sequencing project: providing services to taxonomists for standard genome sequencing and annotation.</title>
        <authorList>
            <consortium name="The Broad Institute Genomics Platform"/>
            <consortium name="The Broad Institute Genome Sequencing Center for Infectious Disease"/>
            <person name="Wu L."/>
            <person name="Ma J."/>
        </authorList>
    </citation>
    <scope>NUCLEOTIDE SEQUENCE [LARGE SCALE GENOMIC DNA]</scope>
    <source>
        <strain evidence="4">KCTC 42875</strain>
    </source>
</reference>
<sequence length="248" mass="26305">MTDVIAALPPTRVPVRGGGPGANRFFPVHRIYCVGRNFADHAREMGATVPTCAADRGTPVFFLKPTDAIVLDEAVPYPRGTRELHHEVELVVALGRDAPAGELDPVDAMALVFGYAVGLDLTRRDLQGAAKAKGLPWDTGKAFDHSAPISAIVPVADVGELGARMLSLQVNGETRQRGSLADLVWSVPEILHELSKLYALRAGDLVFMGTPAGVGPLWPDDRFDAVLEGVSELSGRIVEQAGVADAAL</sequence>
<dbReference type="InterPro" id="IPR011234">
    <property type="entry name" value="Fumarylacetoacetase-like_C"/>
</dbReference>
<evidence type="ECO:0000313" key="4">
    <source>
        <dbReference type="Proteomes" id="UP001595740"/>
    </source>
</evidence>
<dbReference type="RefSeq" id="WP_386758662.1">
    <property type="nucleotide sequence ID" value="NZ_JBHRXK010000003.1"/>
</dbReference>
<protein>
    <submittedName>
        <fullName evidence="3">Fumarylacetoacetate hydrolase family protein</fullName>
    </submittedName>
</protein>
<organism evidence="3 4">
    <name type="scientific">Lysobacter cavernae</name>
    <dbReference type="NCBI Taxonomy" id="1685901"/>
    <lineage>
        <taxon>Bacteria</taxon>
        <taxon>Pseudomonadati</taxon>
        <taxon>Pseudomonadota</taxon>
        <taxon>Gammaproteobacteria</taxon>
        <taxon>Lysobacterales</taxon>
        <taxon>Lysobacteraceae</taxon>
        <taxon>Lysobacter</taxon>
    </lineage>
</organism>
<name>A0ABV7RMM4_9GAMM</name>
<dbReference type="GO" id="GO:0016787">
    <property type="term" value="F:hydrolase activity"/>
    <property type="evidence" value="ECO:0007669"/>
    <property type="project" value="UniProtKB-KW"/>
</dbReference>
<keyword evidence="4" id="KW-1185">Reference proteome</keyword>
<dbReference type="Gene3D" id="3.90.850.10">
    <property type="entry name" value="Fumarylacetoacetase-like, C-terminal domain"/>
    <property type="match status" value="1"/>
</dbReference>
<keyword evidence="3" id="KW-0378">Hydrolase</keyword>
<dbReference type="InterPro" id="IPR036663">
    <property type="entry name" value="Fumarylacetoacetase_C_sf"/>
</dbReference>
<dbReference type="EMBL" id="JBHRXK010000003">
    <property type="protein sequence ID" value="MFC3550894.1"/>
    <property type="molecule type" value="Genomic_DNA"/>
</dbReference>
<dbReference type="PANTHER" id="PTHR11820:SF90">
    <property type="entry name" value="FLUTATHIONE S-TRANSFERASE"/>
    <property type="match status" value="1"/>
</dbReference>
<feature type="domain" description="Fumarylacetoacetase-like C-terminal" evidence="2">
    <location>
        <begin position="31"/>
        <end position="237"/>
    </location>
</feature>
<dbReference type="Pfam" id="PF01557">
    <property type="entry name" value="FAA_hydrolase"/>
    <property type="match status" value="1"/>
</dbReference>
<proteinExistence type="predicted"/>
<dbReference type="PANTHER" id="PTHR11820">
    <property type="entry name" value="ACYLPYRUVASE"/>
    <property type="match status" value="1"/>
</dbReference>
<keyword evidence="1" id="KW-0479">Metal-binding</keyword>
<comment type="caution">
    <text evidence="3">The sequence shown here is derived from an EMBL/GenBank/DDBJ whole genome shotgun (WGS) entry which is preliminary data.</text>
</comment>
<accession>A0ABV7RMM4</accession>
<evidence type="ECO:0000256" key="1">
    <source>
        <dbReference type="ARBA" id="ARBA00022723"/>
    </source>
</evidence>
<dbReference type="Proteomes" id="UP001595740">
    <property type="component" value="Unassembled WGS sequence"/>
</dbReference>